<proteinExistence type="predicted"/>
<dbReference type="AlphaFoldDB" id="A0AAD1H9K1"/>
<accession>A0AAD1H9K1</accession>
<evidence type="ECO:0000313" key="2">
    <source>
        <dbReference type="Proteomes" id="UP000466681"/>
    </source>
</evidence>
<organism evidence="1 2">
    <name type="scientific">Mycolicibacterium moriokaense</name>
    <dbReference type="NCBI Taxonomy" id="39691"/>
    <lineage>
        <taxon>Bacteria</taxon>
        <taxon>Bacillati</taxon>
        <taxon>Actinomycetota</taxon>
        <taxon>Actinomycetes</taxon>
        <taxon>Mycobacteriales</taxon>
        <taxon>Mycobacteriaceae</taxon>
        <taxon>Mycolicibacterium</taxon>
    </lineage>
</organism>
<protein>
    <submittedName>
        <fullName evidence="1">Uncharacterized protein</fullName>
    </submittedName>
</protein>
<name>A0AAD1H9K1_9MYCO</name>
<dbReference type="KEGG" id="mmor:MMOR_16520"/>
<gene>
    <name evidence="1" type="ORF">MMOR_16520</name>
</gene>
<dbReference type="EMBL" id="AP022560">
    <property type="protein sequence ID" value="BBX00716.1"/>
    <property type="molecule type" value="Genomic_DNA"/>
</dbReference>
<evidence type="ECO:0000313" key="1">
    <source>
        <dbReference type="EMBL" id="BBX00716.1"/>
    </source>
</evidence>
<sequence>MELELESLDEFEELELAAALSDDEDEDSELLPFEEPLDVDAELLPASRLSLR</sequence>
<keyword evidence="2" id="KW-1185">Reference proteome</keyword>
<dbReference type="Proteomes" id="UP000466681">
    <property type="component" value="Chromosome"/>
</dbReference>
<reference evidence="1 2" key="1">
    <citation type="journal article" date="2019" name="Emerg. Microbes Infect.">
        <title>Comprehensive subspecies identification of 175 nontuberculous mycobacteria species based on 7547 genomic profiles.</title>
        <authorList>
            <person name="Matsumoto Y."/>
            <person name="Kinjo T."/>
            <person name="Motooka D."/>
            <person name="Nabeya D."/>
            <person name="Jung N."/>
            <person name="Uechi K."/>
            <person name="Horii T."/>
            <person name="Iida T."/>
            <person name="Fujita J."/>
            <person name="Nakamura S."/>
        </authorList>
    </citation>
    <scope>NUCLEOTIDE SEQUENCE [LARGE SCALE GENOMIC DNA]</scope>
    <source>
        <strain evidence="1 2">JCM 6375</strain>
    </source>
</reference>